<dbReference type="Proteomes" id="UP000256913">
    <property type="component" value="Unassembled WGS sequence"/>
</dbReference>
<accession>A0A3D9ZHU9</accession>
<comment type="caution">
    <text evidence="3">The sequence shown here is derived from an EMBL/GenBank/DDBJ whole genome shotgun (WGS) entry which is preliminary data.</text>
</comment>
<feature type="domain" description="TIR" evidence="2">
    <location>
        <begin position="12"/>
        <end position="145"/>
    </location>
</feature>
<dbReference type="InterPro" id="IPR035897">
    <property type="entry name" value="Toll_tir_struct_dom_sf"/>
</dbReference>
<organism evidence="3 4">
    <name type="scientific">Asanoa ferruginea</name>
    <dbReference type="NCBI Taxonomy" id="53367"/>
    <lineage>
        <taxon>Bacteria</taxon>
        <taxon>Bacillati</taxon>
        <taxon>Actinomycetota</taxon>
        <taxon>Actinomycetes</taxon>
        <taxon>Micromonosporales</taxon>
        <taxon>Micromonosporaceae</taxon>
        <taxon>Asanoa</taxon>
    </lineage>
</organism>
<protein>
    <submittedName>
        <fullName evidence="3">TIR domain-containing protein</fullName>
    </submittedName>
</protein>
<evidence type="ECO:0000313" key="3">
    <source>
        <dbReference type="EMBL" id="REF96996.1"/>
    </source>
</evidence>
<reference evidence="3 4" key="1">
    <citation type="submission" date="2018-08" db="EMBL/GenBank/DDBJ databases">
        <title>Sequencing the genomes of 1000 actinobacteria strains.</title>
        <authorList>
            <person name="Klenk H.-P."/>
        </authorList>
    </citation>
    <scope>NUCLEOTIDE SEQUENCE [LARGE SCALE GENOMIC DNA]</scope>
    <source>
        <strain evidence="3 4">DSM 44099</strain>
    </source>
</reference>
<evidence type="ECO:0000256" key="1">
    <source>
        <dbReference type="SAM" id="MobiDB-lite"/>
    </source>
</evidence>
<feature type="region of interest" description="Disordered" evidence="1">
    <location>
        <begin position="143"/>
        <end position="170"/>
    </location>
</feature>
<dbReference type="PROSITE" id="PS50104">
    <property type="entry name" value="TIR"/>
    <property type="match status" value="1"/>
</dbReference>
<dbReference type="InterPro" id="IPR029052">
    <property type="entry name" value="Metallo-depent_PP-like"/>
</dbReference>
<dbReference type="Gene3D" id="3.40.50.10140">
    <property type="entry name" value="Toll/interleukin-1 receptor homology (TIR) domain"/>
    <property type="match status" value="1"/>
</dbReference>
<dbReference type="Pfam" id="PF13676">
    <property type="entry name" value="TIR_2"/>
    <property type="match status" value="1"/>
</dbReference>
<keyword evidence="4" id="KW-1185">Reference proteome</keyword>
<dbReference type="OrthoDB" id="218695at2"/>
<dbReference type="AlphaFoldDB" id="A0A3D9ZHU9"/>
<name>A0A3D9ZHU9_9ACTN</name>
<dbReference type="EMBL" id="QUMQ01000001">
    <property type="protein sequence ID" value="REF96996.1"/>
    <property type="molecule type" value="Genomic_DNA"/>
</dbReference>
<dbReference type="GO" id="GO:0007165">
    <property type="term" value="P:signal transduction"/>
    <property type="evidence" value="ECO:0007669"/>
    <property type="project" value="InterPro"/>
</dbReference>
<proteinExistence type="predicted"/>
<evidence type="ECO:0000313" key="4">
    <source>
        <dbReference type="Proteomes" id="UP000256913"/>
    </source>
</evidence>
<gene>
    <name evidence="3" type="ORF">DFJ67_2991</name>
</gene>
<dbReference type="Gene3D" id="3.60.21.10">
    <property type="match status" value="1"/>
</dbReference>
<dbReference type="SUPFAM" id="SSF52200">
    <property type="entry name" value="Toll/Interleukin receptor TIR domain"/>
    <property type="match status" value="1"/>
</dbReference>
<dbReference type="InterPro" id="IPR000157">
    <property type="entry name" value="TIR_dom"/>
</dbReference>
<evidence type="ECO:0000259" key="2">
    <source>
        <dbReference type="PROSITE" id="PS50104"/>
    </source>
</evidence>
<dbReference type="RefSeq" id="WP_116068423.1">
    <property type="nucleotide sequence ID" value="NZ_BONB01000031.1"/>
</dbReference>
<dbReference type="SMART" id="SM00255">
    <property type="entry name" value="TIR"/>
    <property type="match status" value="1"/>
</dbReference>
<sequence length="463" mass="52086">MRRLDDPDRSADGLDFFISYAPIDEPWATWIAWELEVAGYRTMLQAWDFVPGSNFIDFMDRGVSQSVAVIAVLTTTYVRSRYGRMEWQAALRRAPDHPESKLITVRVEDFPLEGLLATITFVDLVGVDDPLEARDRMLRRIAEAMNGRAKPPGQPAYPPAGRRRTPSTDLPPSVALHHPRLRAHAATAYPPARPELYEHLDEVTFLNLQGLRFGPDGYALDGRYHRRDLMRAMEMAVRQQLGADTVHGVLVGGDLTEAGGIREFDEALSFIVGLRQLLRVAPHRVAVVPGSHDVTRAACRAYFANCEADEIAPEPPYWPKWRHFRRFFADLYDGVEGLTFNETHPWTLYEMPDLRVAVAGLNSTIAHSHREADQFGWIGRTQAAWFGHRLEELDDGWLRFGLIGHPVTDHGTGSLRDGDSFESFVAPWLDVPPIHPAGVAACLLTVAAMNKPGEPRFRQRDLL</sequence>
<dbReference type="SUPFAM" id="SSF56300">
    <property type="entry name" value="Metallo-dependent phosphatases"/>
    <property type="match status" value="1"/>
</dbReference>